<proteinExistence type="predicted"/>
<protein>
    <submittedName>
        <fullName evidence="1">Uncharacterized protein</fullName>
    </submittedName>
</protein>
<evidence type="ECO:0000313" key="1">
    <source>
        <dbReference type="EMBL" id="KAJ1674663.1"/>
    </source>
</evidence>
<accession>A0ACC1HHR9</accession>
<evidence type="ECO:0000313" key="2">
    <source>
        <dbReference type="Proteomes" id="UP001145114"/>
    </source>
</evidence>
<reference evidence="1" key="1">
    <citation type="submission" date="2022-06" db="EMBL/GenBank/DDBJ databases">
        <title>Phylogenomic reconstructions and comparative analyses of Kickxellomycotina fungi.</title>
        <authorList>
            <person name="Reynolds N.K."/>
            <person name="Stajich J.E."/>
            <person name="Barry K."/>
            <person name="Grigoriev I.V."/>
            <person name="Crous P."/>
            <person name="Smith M.E."/>
        </authorList>
    </citation>
    <scope>NUCLEOTIDE SEQUENCE</scope>
    <source>
        <strain evidence="1">RSA 2271</strain>
    </source>
</reference>
<name>A0ACC1HHR9_9FUNG</name>
<comment type="caution">
    <text evidence="1">The sequence shown here is derived from an EMBL/GenBank/DDBJ whole genome shotgun (WGS) entry which is preliminary data.</text>
</comment>
<organism evidence="1 2">
    <name type="scientific">Spiromyces aspiralis</name>
    <dbReference type="NCBI Taxonomy" id="68401"/>
    <lineage>
        <taxon>Eukaryota</taxon>
        <taxon>Fungi</taxon>
        <taxon>Fungi incertae sedis</taxon>
        <taxon>Zoopagomycota</taxon>
        <taxon>Kickxellomycotina</taxon>
        <taxon>Kickxellomycetes</taxon>
        <taxon>Kickxellales</taxon>
        <taxon>Kickxellaceae</taxon>
        <taxon>Spiromyces</taxon>
    </lineage>
</organism>
<gene>
    <name evidence="1" type="ORF">EV182_002821</name>
</gene>
<dbReference type="EMBL" id="JAMZIH010005780">
    <property type="protein sequence ID" value="KAJ1674663.1"/>
    <property type="molecule type" value="Genomic_DNA"/>
</dbReference>
<sequence length="242" mass="26725">MRDPLPPSSPRTERRIRNTAAAARMRARRRKEVEELVANQDRLKAQVEALTTQLTMAIMYCTDQRRQGLEELKQVLAKVQAQLGPRSSGVCEAGATVSSMPTARGFVSTPNKGLGGRARMYDSQCGQGQLTEEKGKREGDSSPGLPPHPPAIQSFDDFYDFSLQLSRKVDSWFSRLLTIDTEADKIAQYTTTPARRCDQRRTPNTHWTVIGEGFTKRDAGAPGLGEHDSIGVGVTAFEFNPS</sequence>
<keyword evidence="2" id="KW-1185">Reference proteome</keyword>
<dbReference type="Proteomes" id="UP001145114">
    <property type="component" value="Unassembled WGS sequence"/>
</dbReference>